<reference evidence="3 4" key="1">
    <citation type="submission" date="2018-06" db="EMBL/GenBank/DDBJ databases">
        <title>Genome analysis of cellulolytic fungus Trichoderma lentiforme CFAM-422.</title>
        <authorList>
            <person name="Steindorff A.S."/>
            <person name="Formighieri E.F."/>
            <person name="Midorikawa G.E.O."/>
            <person name="Tamietti M.S."/>
            <person name="Ramos E.Z."/>
            <person name="Silva A.S."/>
            <person name="Bon E.P.S."/>
            <person name="Mendes T.D."/>
            <person name="Damaso M.C.T."/>
            <person name="Favaro L.C.L."/>
        </authorList>
    </citation>
    <scope>NUCLEOTIDE SEQUENCE [LARGE SCALE GENOMIC DNA]</scope>
    <source>
        <strain evidence="3 4">CFAM-422</strain>
    </source>
</reference>
<dbReference type="AlphaFoldDB" id="A0A9P4XNK7"/>
<evidence type="ECO:0000256" key="2">
    <source>
        <dbReference type="SAM" id="SignalP"/>
    </source>
</evidence>
<dbReference type="PANTHER" id="PTHR15462:SF8">
    <property type="entry name" value="SERINE PROTEASE"/>
    <property type="match status" value="1"/>
</dbReference>
<evidence type="ECO:0008006" key="5">
    <source>
        <dbReference type="Google" id="ProtNLM"/>
    </source>
</evidence>
<dbReference type="InterPro" id="IPR043504">
    <property type="entry name" value="Peptidase_S1_PA_chymotrypsin"/>
</dbReference>
<dbReference type="Proteomes" id="UP000801864">
    <property type="component" value="Unassembled WGS sequence"/>
</dbReference>
<feature type="signal peptide" evidence="2">
    <location>
        <begin position="1"/>
        <end position="18"/>
    </location>
</feature>
<keyword evidence="1 2" id="KW-0732">Signal</keyword>
<feature type="chain" id="PRO_5040261043" description="Serine protease" evidence="2">
    <location>
        <begin position="19"/>
        <end position="473"/>
    </location>
</feature>
<dbReference type="SUPFAM" id="SSF50494">
    <property type="entry name" value="Trypsin-like serine proteases"/>
    <property type="match status" value="1"/>
</dbReference>
<evidence type="ECO:0000313" key="3">
    <source>
        <dbReference type="EMBL" id="KAF3077481.1"/>
    </source>
</evidence>
<accession>A0A9P4XNK7</accession>
<sequence length="473" mass="52825">MLSISLLFILSSCLLVKMLYRLGIEFSSDTIMEYPRIIAPGAVHRSRTENQQPDVNKGLDKASFDLKNSIVRLQCDFGEGPTYGTGFFVNFPCSTYDVILTAAHNLINNQKVTVQDLKVFCAKPEKNRSNNEERAETDGVESEQVAGFKICPQYIEILDTKPNAPDKGSYDYGIILLAKDKTKESNRQGLGLNLGLSSSFNLQGSKVANVCGYGGTSLSSPLQHSSGSIKSSGKQCVEYKAPTEQGMSGSPVWIPYGGHPMVVGIHNMRPKIKTGGSRGTKITEEVFRTICTWLGIGFFGKRLCAIGKKNKPHNTYLSFFQHSDFAKVFLGSSEEATNQDNVTFDIMPTTIFPRWTGRQVLYAFKFHRPSAWSDEKKCWVEWQPKQQRAILVDTLKDVNLVRLDEKMLKTGKKRLLVLIPAPGDVSKMQELRLYDDDRDEDDIEDGMTEFAGVSFGQWGDRADMVGSRLFVIE</sequence>
<proteinExistence type="predicted"/>
<evidence type="ECO:0000313" key="4">
    <source>
        <dbReference type="Proteomes" id="UP000801864"/>
    </source>
</evidence>
<dbReference type="EMBL" id="QLNT01000001">
    <property type="protein sequence ID" value="KAF3077481.1"/>
    <property type="molecule type" value="Genomic_DNA"/>
</dbReference>
<comment type="caution">
    <text evidence="3">The sequence shown here is derived from an EMBL/GenBank/DDBJ whole genome shotgun (WGS) entry which is preliminary data.</text>
</comment>
<name>A0A9P4XNK7_9HYPO</name>
<evidence type="ECO:0000256" key="1">
    <source>
        <dbReference type="ARBA" id="ARBA00022729"/>
    </source>
</evidence>
<protein>
    <recommendedName>
        <fullName evidence="5">Serine protease</fullName>
    </recommendedName>
</protein>
<organism evidence="3 4">
    <name type="scientific">Trichoderma lentiforme</name>
    <dbReference type="NCBI Taxonomy" id="1567552"/>
    <lineage>
        <taxon>Eukaryota</taxon>
        <taxon>Fungi</taxon>
        <taxon>Dikarya</taxon>
        <taxon>Ascomycota</taxon>
        <taxon>Pezizomycotina</taxon>
        <taxon>Sordariomycetes</taxon>
        <taxon>Hypocreomycetidae</taxon>
        <taxon>Hypocreales</taxon>
        <taxon>Hypocreaceae</taxon>
        <taxon>Trichoderma</taxon>
    </lineage>
</organism>
<gene>
    <name evidence="3" type="ORF">CFAM422_000225</name>
</gene>
<dbReference type="InterPro" id="IPR050966">
    <property type="entry name" value="Glutamyl_endopeptidase"/>
</dbReference>
<dbReference type="PANTHER" id="PTHR15462">
    <property type="entry name" value="SERINE PROTEASE"/>
    <property type="match status" value="1"/>
</dbReference>
<dbReference type="InterPro" id="IPR009003">
    <property type="entry name" value="Peptidase_S1_PA"/>
</dbReference>
<keyword evidence="4" id="KW-1185">Reference proteome</keyword>
<dbReference type="Gene3D" id="2.40.10.10">
    <property type="entry name" value="Trypsin-like serine proteases"/>
    <property type="match status" value="2"/>
</dbReference>